<name>X1CPZ8_9ZZZZ</name>
<evidence type="ECO:0000313" key="2">
    <source>
        <dbReference type="EMBL" id="GAG86346.1"/>
    </source>
</evidence>
<protein>
    <submittedName>
        <fullName evidence="2">Uncharacterized protein</fullName>
    </submittedName>
</protein>
<comment type="caution">
    <text evidence="2">The sequence shown here is derived from an EMBL/GenBank/DDBJ whole genome shotgun (WGS) entry which is preliminary data.</text>
</comment>
<feature type="non-terminal residue" evidence="2">
    <location>
        <position position="1"/>
    </location>
</feature>
<evidence type="ECO:0000256" key="1">
    <source>
        <dbReference type="SAM" id="Phobius"/>
    </source>
</evidence>
<dbReference type="EMBL" id="BART01011535">
    <property type="protein sequence ID" value="GAG86346.1"/>
    <property type="molecule type" value="Genomic_DNA"/>
</dbReference>
<organism evidence="2">
    <name type="scientific">marine sediment metagenome</name>
    <dbReference type="NCBI Taxonomy" id="412755"/>
    <lineage>
        <taxon>unclassified sequences</taxon>
        <taxon>metagenomes</taxon>
        <taxon>ecological metagenomes</taxon>
    </lineage>
</organism>
<accession>X1CPZ8</accession>
<keyword evidence="1" id="KW-1133">Transmembrane helix</keyword>
<sequence>LYPSIRRDWDITFLHYLFFAFVRTANISYTLDVI</sequence>
<gene>
    <name evidence="2" type="ORF">S01H4_24532</name>
</gene>
<keyword evidence="1" id="KW-0812">Transmembrane</keyword>
<proteinExistence type="predicted"/>
<dbReference type="AlphaFoldDB" id="X1CPZ8"/>
<keyword evidence="1" id="KW-0472">Membrane</keyword>
<feature type="transmembrane region" description="Helical" evidence="1">
    <location>
        <begin position="12"/>
        <end position="31"/>
    </location>
</feature>
<reference evidence="2" key="1">
    <citation type="journal article" date="2014" name="Front. Microbiol.">
        <title>High frequency of phylogenetically diverse reductive dehalogenase-homologous genes in deep subseafloor sedimentary metagenomes.</title>
        <authorList>
            <person name="Kawai M."/>
            <person name="Futagami T."/>
            <person name="Toyoda A."/>
            <person name="Takaki Y."/>
            <person name="Nishi S."/>
            <person name="Hori S."/>
            <person name="Arai W."/>
            <person name="Tsubouchi T."/>
            <person name="Morono Y."/>
            <person name="Uchiyama I."/>
            <person name="Ito T."/>
            <person name="Fujiyama A."/>
            <person name="Inagaki F."/>
            <person name="Takami H."/>
        </authorList>
    </citation>
    <scope>NUCLEOTIDE SEQUENCE</scope>
    <source>
        <strain evidence="2">Expedition CK06-06</strain>
    </source>
</reference>